<evidence type="ECO:0000259" key="8">
    <source>
        <dbReference type="PROSITE" id="PS50021"/>
    </source>
</evidence>
<feature type="region of interest" description="Disordered" evidence="7">
    <location>
        <begin position="160"/>
        <end position="179"/>
    </location>
</feature>
<reference evidence="9" key="2">
    <citation type="submission" date="2025-09" db="UniProtKB">
        <authorList>
            <consortium name="Ensembl"/>
        </authorList>
    </citation>
    <scope>IDENTIFICATION</scope>
</reference>
<keyword evidence="6" id="KW-0175">Coiled coil</keyword>
<evidence type="ECO:0000313" key="10">
    <source>
        <dbReference type="Proteomes" id="UP001108240"/>
    </source>
</evidence>
<dbReference type="PANTHER" id="PTHR14514:SF4">
    <property type="entry name" value="NESPRIN-2"/>
    <property type="match status" value="1"/>
</dbReference>
<feature type="domain" description="Calponin-homology (CH)" evidence="8">
    <location>
        <begin position="187"/>
        <end position="293"/>
    </location>
</feature>
<keyword evidence="5" id="KW-0009">Actin-binding</keyword>
<dbReference type="InterPro" id="IPR036872">
    <property type="entry name" value="CH_dom_sf"/>
</dbReference>
<name>A0A9J8C7V5_CYPCA</name>
<dbReference type="PROSITE" id="PS50021">
    <property type="entry name" value="CH"/>
    <property type="match status" value="2"/>
</dbReference>
<feature type="compositionally biased region" description="Polar residues" evidence="7">
    <location>
        <begin position="1089"/>
        <end position="1102"/>
    </location>
</feature>
<evidence type="ECO:0000256" key="2">
    <source>
        <dbReference type="ARBA" id="ARBA00022553"/>
    </source>
</evidence>
<evidence type="ECO:0000256" key="7">
    <source>
        <dbReference type="SAM" id="MobiDB-lite"/>
    </source>
</evidence>
<keyword evidence="10" id="KW-1185">Reference proteome</keyword>
<feature type="region of interest" description="Disordered" evidence="7">
    <location>
        <begin position="2626"/>
        <end position="2657"/>
    </location>
</feature>
<reference evidence="9" key="1">
    <citation type="submission" date="2025-08" db="UniProtKB">
        <authorList>
            <consortium name="Ensembl"/>
        </authorList>
    </citation>
    <scope>IDENTIFICATION</scope>
</reference>
<proteinExistence type="predicted"/>
<dbReference type="FunFam" id="1.20.58.60:FF:000174">
    <property type="entry name" value="Spectrin repeat-containing, nuclear envelope 2"/>
    <property type="match status" value="1"/>
</dbReference>
<dbReference type="Gene3D" id="1.10.418.10">
    <property type="entry name" value="Calponin-like domain"/>
    <property type="match status" value="2"/>
</dbReference>
<feature type="compositionally biased region" description="Polar residues" evidence="7">
    <location>
        <begin position="2517"/>
        <end position="2527"/>
    </location>
</feature>
<dbReference type="Pfam" id="PF00307">
    <property type="entry name" value="CH"/>
    <property type="match status" value="2"/>
</dbReference>
<organism evidence="9 10">
    <name type="scientific">Cyprinus carpio carpio</name>
    <dbReference type="NCBI Taxonomy" id="630221"/>
    <lineage>
        <taxon>Eukaryota</taxon>
        <taxon>Metazoa</taxon>
        <taxon>Chordata</taxon>
        <taxon>Craniata</taxon>
        <taxon>Vertebrata</taxon>
        <taxon>Euteleostomi</taxon>
        <taxon>Actinopterygii</taxon>
        <taxon>Neopterygii</taxon>
        <taxon>Teleostei</taxon>
        <taxon>Ostariophysi</taxon>
        <taxon>Cypriniformes</taxon>
        <taxon>Cyprinidae</taxon>
        <taxon>Cyprininae</taxon>
        <taxon>Cyprinus</taxon>
    </lineage>
</organism>
<dbReference type="SMART" id="SM00033">
    <property type="entry name" value="CH"/>
    <property type="match status" value="2"/>
</dbReference>
<protein>
    <recommendedName>
        <fullName evidence="8">Calponin-homology (CH) domain-containing protein</fullName>
    </recommendedName>
</protein>
<dbReference type="Gene3D" id="1.20.58.60">
    <property type="match status" value="1"/>
</dbReference>
<evidence type="ECO:0000256" key="4">
    <source>
        <dbReference type="ARBA" id="ARBA00023136"/>
    </source>
</evidence>
<dbReference type="PROSITE" id="PS00019">
    <property type="entry name" value="ACTININ_1"/>
    <property type="match status" value="1"/>
</dbReference>
<evidence type="ECO:0000256" key="1">
    <source>
        <dbReference type="ARBA" id="ARBA00004308"/>
    </source>
</evidence>
<dbReference type="InterPro" id="IPR001589">
    <property type="entry name" value="Actinin_actin-bd_CS"/>
</dbReference>
<feature type="compositionally biased region" description="Low complexity" evidence="7">
    <location>
        <begin position="2561"/>
        <end position="2572"/>
    </location>
</feature>
<keyword evidence="4" id="KW-0472">Membrane</keyword>
<feature type="compositionally biased region" description="Basic and acidic residues" evidence="7">
    <location>
        <begin position="972"/>
        <end position="983"/>
    </location>
</feature>
<feature type="compositionally biased region" description="Basic and acidic residues" evidence="7">
    <location>
        <begin position="2329"/>
        <end position="2339"/>
    </location>
</feature>
<evidence type="ECO:0000256" key="5">
    <source>
        <dbReference type="ARBA" id="ARBA00023203"/>
    </source>
</evidence>
<feature type="region of interest" description="Disordered" evidence="7">
    <location>
        <begin position="2312"/>
        <end position="2339"/>
    </location>
</feature>
<comment type="subcellular location">
    <subcellularLocation>
        <location evidence="1">Endomembrane system</location>
    </subcellularLocation>
</comment>
<dbReference type="Ensembl" id="ENSCCRT00000196430.1">
    <property type="protein sequence ID" value="ENSCCRP00000162301.1"/>
    <property type="gene ID" value="ENSCCRG00000076845.1"/>
</dbReference>
<keyword evidence="3" id="KW-0677">Repeat</keyword>
<feature type="region of interest" description="Disordered" evidence="7">
    <location>
        <begin position="2184"/>
        <end position="2224"/>
    </location>
</feature>
<feature type="region of interest" description="Disordered" evidence="7">
    <location>
        <begin position="2831"/>
        <end position="2862"/>
    </location>
</feature>
<accession>A0A9J8C7V5</accession>
<feature type="coiled-coil region" evidence="6">
    <location>
        <begin position="2014"/>
        <end position="2071"/>
    </location>
</feature>
<feature type="coiled-coil region" evidence="6">
    <location>
        <begin position="3488"/>
        <end position="3515"/>
    </location>
</feature>
<feature type="domain" description="Calponin-homology (CH)" evidence="8">
    <location>
        <begin position="34"/>
        <end position="139"/>
    </location>
</feature>
<feature type="compositionally biased region" description="Basic and acidic residues" evidence="7">
    <location>
        <begin position="2187"/>
        <end position="2200"/>
    </location>
</feature>
<evidence type="ECO:0000256" key="6">
    <source>
        <dbReference type="SAM" id="Coils"/>
    </source>
</evidence>
<dbReference type="SUPFAM" id="SSF46966">
    <property type="entry name" value="Spectrin repeat"/>
    <property type="match status" value="2"/>
</dbReference>
<feature type="region of interest" description="Disordered" evidence="7">
    <location>
        <begin position="2597"/>
        <end position="2616"/>
    </location>
</feature>
<keyword evidence="2" id="KW-0597">Phosphoprotein</keyword>
<feature type="region of interest" description="Disordered" evidence="7">
    <location>
        <begin position="961"/>
        <end position="983"/>
    </location>
</feature>
<dbReference type="InterPro" id="IPR001715">
    <property type="entry name" value="CH_dom"/>
</dbReference>
<dbReference type="FunFam" id="1.10.418.10:FF:000057">
    <property type="entry name" value="Calmin"/>
    <property type="match status" value="1"/>
</dbReference>
<feature type="compositionally biased region" description="Basic and acidic residues" evidence="7">
    <location>
        <begin position="2211"/>
        <end position="2224"/>
    </location>
</feature>
<dbReference type="GeneTree" id="ENSGT00940000154656"/>
<dbReference type="PANTHER" id="PTHR14514">
    <property type="entry name" value="PKA ANCHORING PROTEIN"/>
    <property type="match status" value="1"/>
</dbReference>
<feature type="coiled-coil region" evidence="6">
    <location>
        <begin position="3349"/>
        <end position="3386"/>
    </location>
</feature>
<evidence type="ECO:0000313" key="9">
    <source>
        <dbReference type="Ensembl" id="ENSCCRP00000162301.1"/>
    </source>
</evidence>
<feature type="region of interest" description="Disordered" evidence="7">
    <location>
        <begin position="2517"/>
        <end position="2588"/>
    </location>
</feature>
<dbReference type="GO" id="GO:0003779">
    <property type="term" value="F:actin binding"/>
    <property type="evidence" value="ECO:0007669"/>
    <property type="project" value="UniProtKB-KW"/>
</dbReference>
<feature type="compositionally biased region" description="Low complexity" evidence="7">
    <location>
        <begin position="1103"/>
        <end position="1118"/>
    </location>
</feature>
<feature type="region of interest" description="Disordered" evidence="7">
    <location>
        <begin position="1089"/>
        <end position="1118"/>
    </location>
</feature>
<dbReference type="Proteomes" id="UP001108240">
    <property type="component" value="Unplaced"/>
</dbReference>
<sequence>MASGGEAVAPAEDKGGVPLDIDDVHLLLQVEQEQIQKRTFTNWINAQLSKRNHPTVVQDLFSDLGDGTRLLDLLEVMSGQRMKRERGHGVFQQRANIETALNFLKNKSIKLVNINIPDIIEGKPSIILGLIWTIILHCHIEELASTLSYGSRSSSLDSLSSLDSVPGSPRSSPVPRGASPLRTRFRLSAKKALLLWVRDQCQKVGCSASVRDFKSSWRSGEVFLAILCSLRPDLVDLSQVQTSSHQENLERAFHLAEKELRIPRLLEPEDIDVSNPDEKSIMTYIAQFLQYSNDLPVADDDFEASPSQKATEMKCWLERACQELLGAWNSTEGKGYAEKYQAFQNFVGTYYDQRRPVIPVLSAMRRCAKPSEEQLALRKAWDTMEEMLQEFRTELDVGLPAPLNTLGRWLQHMEAVLSEDSGSTEDHALAARDARHKQEQLKVLVEDLSQHLNTLHHYSNTDDDGCLQVPVEKLEEIKRRFTSARVTAKYHGIKLQYREQMHHVYDMLGRLKSKLSLWRGPYGSQESVHSLLQDWHDTVDKQGLVWMLKEALHKLKDTAVSYTNKAALASDSPVVNRQVKEADSETGVGTEAAEAVRSTMERVLAAWVSYKDCLYLLQACLGQEGQSEEQGQEHKHLSSSLNEWRSRQAQLNEAGNFLIDISDASTSHSLTEELRRLNIQWADFIKRTKFAVAPQPIAAVPGVQAAQSLMQEASWVLRETVEVSSGPLRIYRKKLQGIIKKMSAFNLNSLSLSPDYKEETLQKLRQTLPETFETLTRVDQVCERLQKATSLLEDRLAELENWSTEAQEVCHHLKERQHRGHWGPHPRTKGLISRGLHLEGQVVTEGEDLQVLVTSVQKISSLPYLRTSALLDRLQRNVLHSQEVTEMLSSHEVKREGHPKGARPASKVFIQAYSQPESQIGTIQHHQIETFSKSSILSPENPEEPQSQELYSSKLESHLEATSGVQPQVLPQDHDKSPKDQRKTICQVQHAELKQPLLSSVVGRKVQMKPQTEVQLISVDSSLTSSFGPSDLQAALVNSSQNRPLDPVQVIFIDPIHTSDFSLSELQVISSQTSGFRPLDSLQVISLESGQTSGTEQSNPLQSPSSTMSSPSTSLTSVTMTELRMPVEQHLGSPSKWQPQTSLVTPHQRQRVLVKSHSFPQPHEPSQTLPVTSLASCPTTLYTPVTVTQQTTPIKQHLGSPPKWQPQTSLMTLHQRRTVLSKSHSFPQPSEGPGVPHVPGQNEVYARAQALARSRLDKARKHLHEHIQDVISVISARDKSKKQAKKKQTVSRLLRPAVLEMFLEAVKGMGDFCSDAQLRDMDLLSQSVRAQWEVCATAAERSVHLEALRRITESLHPAESVLLSTTHRRTDTKKVESVQCCTDSRSDLAPCQDGRGGAVRDCVLLRKTVQLDDLSIDHSQGVVQNNIVVIKQIPERIVIHPCSAQEEKVTTEETQSSYSAVQSVFQLQLLNNSQQLGSEFPISPSSNASISADSLRTQLQHLLALKNRTEDLWREFELQYSQNSQHMEDGCNMEQERTQLIQQWKEQQMCFQARVKSLETAVELLESADIQMRLISDQIKQIIQKPLNIRNFAIADPTNLHEEIKRLDDSIEKELFLLKSDGSVSDAAHLSRIELQAFLPLEQTLHNHTKCLDQQRQCLRKSESALVGLVNLLSHLQQVNAKLSAAHNASDHSLVSIRQSLQQARDESVQLDQLLDDAGMRITLDDKPGSCHEMVSALALRVEEVEARLALRLKQSDRGGKGRVEGEQRDRAFSRKRMGLQVTLREVLTALEKNGLKEPTLPALQHRLRFLTEMESKLVALHSEIQDLRNTCAQTSTLDRGISELQAQWENAHRAVTESREQCVSLTEPLKKFQSCRNHLGSTLQKAEQTIGDQASYMGKDNLQLLISKVSCLKSDLSGLVDGVEELRSVCRQLQSLMRRIPDCADTPFESEADSLMDRWLDVTEKTDCHLDNLQAGFSLWEKLLLLAGEVEGWSTQKLMTLAQSNPFQTEQDVSVMEDELRTQEENIEHFHRRSSEIQELLQSREFPLELQVIESQLRKKMAEVKELFSEASDVFRQLEAAKGKVASNIADHLSSIQTITNALTSLTTSESPHVLNTIQGLSEKLQAEAEQADALFQQINLLASIAGLENLQVLAEDGAQLQESICTARVLVIEKREQAMNSKMVQDPKHIKPRIKTEDTAPEIQCESNGKTEEQSHRGHTQDPLLELKHFKEQACSWATERHLKVSEDENGQITLEEKLTAVQVVFLSRVAADSEVDIEHMDVKFLPTKEVSKTEDISLCLEQQATKDVENLPSGHDTNKQQFMSGSKERNETGSVLREDDSRFTLSSSCESLKPVFTIVLDSDLTKPNQIPLTQPVPASSTKWDTVSVVHDGTAETSEDGLKLLEVRPNVDVAVHEEHAVISSSDEPVHLCADLSSSEEQFKENSHTVNIEPTYSALDLDFRPKPEKDSSAQAFDPMLLYPEKHQASSGTAKKVFTIILDVETATLSSDRYQSLQDTQCTGPDDSTTDEFSHSDVKSQQKNPFGTEKHEGRMAELGLSEKSNVKSSSSEMQPGQKEAPLIHPQTPEIMENDIQKDEKEKQHEVTQGSESGSVVHPMLESHDNNTFEEPSNEANALQRPPKVAKGRKKNRKPVSVEKAINISNKKLSTCKSEQKNTAHSESLQTSEVRLPDATDMACVSTMTVSSDFSQPNTAEPLSTEDKLTVDTVQKETLNQTETEDRHFENISISLARDAHISTTDTVLAAVETVQSTHTEYSELTPEDSSSVVTADCITQFSTTVPSELQLSHAEAQRTEDSDDSFPLQYEKMHRANSDSSAGSKTSQNRGSGADGEDQTRHAEQPTGTRVWATLLNTISNAQPLLITNHGTEESRQRKDSLLQKRSLLESDSGLAWTVLWVFRCRYRPAQLNIVHMAHQLEEVEICRKYVLEQVSRLPQRESSAGRSTELELSIEGRWNRVLLDTSTMVEFKKAQLQLVTQYHLQKQVLTDTLHNLEAELNTMTPDCIDSSTLQVEKLNVFLKNMQKKKGTLEELLQTCSQISAHLGEAEGPVAFIEPFRTLQERWQTIERVASSSLWCANICTAEVSALLQEARDLHHELELLEKSVSLPHPSQGQMDCRSELQETVRTADLAALTELYLYLLEVSQALSSSPLGKKELRDMEDAMQGLNSQLALTQEKLSSQTSNGNGCSPITRIIRDYITWAKQTESKVSRSRRLALFPEEASHQVNHMKKLQSETSLKKIQLASVLKELREEVTGLGKEDSMSPILASLEDLYVKITEKTECAVAEMNRMFHIRERLWKQITDSSSWLTSVLEKESGKTVASKPKTTIPELRVQLQVCTEALKEAERQANNLETLLDEIKNVNHSLSVPESFQLINRLTALQEEVSRVVNRKWALHWVLEELLHAQESSAEEQNVILKSLRQMSADVMRQKYPVTRDSLLALEPVQHILMELLCKVPEIPHCPDSRRKEMLNAVLDLQRRMDLLELQAKDHEEYLILRQHMENSREVVKKSWSQIVDSSVGANIRLGYCQAVLVELALVRMTCQEAADHLEAISKDLYPSQLTAERQKIHLVIEQLSSWELTVKNEAKTLECSLAERLGSPADLSPFTELFISVRQQLKQSISLEPDNETIDAELRKHWMRIQTTESVLRILEHCRKAVDADSYQMTIGLGQKTLNDYGQAAPSSGGTEALPLGCSGCRQLLSADKIQSHDPL</sequence>
<dbReference type="Pfam" id="PF25034">
    <property type="entry name" value="Spectrin_SYNE1"/>
    <property type="match status" value="1"/>
</dbReference>
<evidence type="ECO:0000256" key="3">
    <source>
        <dbReference type="ARBA" id="ARBA00022737"/>
    </source>
</evidence>
<dbReference type="SUPFAM" id="SSF47576">
    <property type="entry name" value="Calponin-homology domain, CH-domain"/>
    <property type="match status" value="1"/>
</dbReference>
<dbReference type="InterPro" id="IPR057057">
    <property type="entry name" value="Spectrin_SYNE1"/>
</dbReference>
<feature type="compositionally biased region" description="Polar residues" evidence="7">
    <location>
        <begin position="2834"/>
        <end position="2847"/>
    </location>
</feature>
<feature type="compositionally biased region" description="Basic residues" evidence="7">
    <location>
        <begin position="2643"/>
        <end position="2653"/>
    </location>
</feature>